<dbReference type="Proteomes" id="UP001176941">
    <property type="component" value="Chromosome 1"/>
</dbReference>
<evidence type="ECO:0000313" key="2">
    <source>
        <dbReference type="EMBL" id="CAI9152615.1"/>
    </source>
</evidence>
<name>A0ABN8XVC3_RANTA</name>
<keyword evidence="3" id="KW-1185">Reference proteome</keyword>
<evidence type="ECO:0000256" key="1">
    <source>
        <dbReference type="SAM" id="MobiDB-lite"/>
    </source>
</evidence>
<sequence>MPTKDRGNQKVKCSGTTKRNALLPSVPPAATPDKLHIVPAGKLAMLQAYSRAVELGFGELWKRIHVVFSRQRGRLLPPGAPASPSVRESGLEQAESPAVFLELVLLSLKSEVELRAVSFLALTLQQPYEGLLGSVRLSQARGEGRLLATLGSGST</sequence>
<reference evidence="2" key="1">
    <citation type="submission" date="2023-04" db="EMBL/GenBank/DDBJ databases">
        <authorList>
            <consortium name="ELIXIR-Norway"/>
        </authorList>
    </citation>
    <scope>NUCLEOTIDE SEQUENCE [LARGE SCALE GENOMIC DNA]</scope>
</reference>
<dbReference type="EMBL" id="OX459937">
    <property type="protein sequence ID" value="CAI9152615.1"/>
    <property type="molecule type" value="Genomic_DNA"/>
</dbReference>
<feature type="region of interest" description="Disordered" evidence="1">
    <location>
        <begin position="1"/>
        <end position="26"/>
    </location>
</feature>
<organism evidence="2 3">
    <name type="scientific">Rangifer tarandus platyrhynchus</name>
    <name type="common">Svalbard reindeer</name>
    <dbReference type="NCBI Taxonomy" id="3082113"/>
    <lineage>
        <taxon>Eukaryota</taxon>
        <taxon>Metazoa</taxon>
        <taxon>Chordata</taxon>
        <taxon>Craniata</taxon>
        <taxon>Vertebrata</taxon>
        <taxon>Euteleostomi</taxon>
        <taxon>Mammalia</taxon>
        <taxon>Eutheria</taxon>
        <taxon>Laurasiatheria</taxon>
        <taxon>Artiodactyla</taxon>
        <taxon>Ruminantia</taxon>
        <taxon>Pecora</taxon>
        <taxon>Cervidae</taxon>
        <taxon>Odocoileinae</taxon>
        <taxon>Rangifer</taxon>
    </lineage>
</organism>
<protein>
    <submittedName>
        <fullName evidence="2">Uncharacterized protein</fullName>
    </submittedName>
</protein>
<evidence type="ECO:0000313" key="3">
    <source>
        <dbReference type="Proteomes" id="UP001176941"/>
    </source>
</evidence>
<gene>
    <name evidence="2" type="ORF">MRATA1EN1_LOCUS1577</name>
</gene>
<accession>A0ABN8XVC3</accession>
<proteinExistence type="predicted"/>